<accession>A0A3Q0IK93</accession>
<name>A0A3Q0IK93_DIACI</name>
<gene>
    <name evidence="3" type="primary">LOC113465928</name>
</gene>
<sequence length="416" mass="44741">MFQLNDILPEHSPPLQRKPNNLSTKRSSVERKTSGASLGAIEAVVTGTPSVKDVIEEPAKTSRDKINDDISYTLRSNCRLKPNRVFTITPVKTDDNNGNGNVNEIESKSNGVSNKPNKQLVRAAVRRTTSGLPIVGNSTLHSDSKYNPPQYNNELKTNKLFLRNDTSPVIFTSKNNNASKTNVHDHTTLAVIFTSKNNNASKTNVHDHTSEHAIKNHEPLTKSLSGGSASSRLPNSNLTISTGSGGGNTKLTSVFGRSNTEAKLPKQLQPQTQTSSIVFQQPAMARSMTQDSFNELIKNNFNTMPAGSTQFFIRQPGSDSAGPAATALVRSNTETSLVDDQLDDLGSNSNSLNRNSGMRVLGYIWTFWNKGQSPSSNSTSSSSSNGIIRIPPAAVVAGSSPIMPGLSPNTCDTGPY</sequence>
<feature type="region of interest" description="Disordered" evidence="1">
    <location>
        <begin position="221"/>
        <end position="246"/>
    </location>
</feature>
<proteinExistence type="predicted"/>
<organism evidence="2 3">
    <name type="scientific">Diaphorina citri</name>
    <name type="common">Asian citrus psyllid</name>
    <dbReference type="NCBI Taxonomy" id="121845"/>
    <lineage>
        <taxon>Eukaryota</taxon>
        <taxon>Metazoa</taxon>
        <taxon>Ecdysozoa</taxon>
        <taxon>Arthropoda</taxon>
        <taxon>Hexapoda</taxon>
        <taxon>Insecta</taxon>
        <taxon>Pterygota</taxon>
        <taxon>Neoptera</taxon>
        <taxon>Paraneoptera</taxon>
        <taxon>Hemiptera</taxon>
        <taxon>Sternorrhyncha</taxon>
        <taxon>Psylloidea</taxon>
        <taxon>Psyllidae</taxon>
        <taxon>Diaphorininae</taxon>
        <taxon>Diaphorina</taxon>
    </lineage>
</organism>
<dbReference type="RefSeq" id="XP_026676691.1">
    <property type="nucleotide sequence ID" value="XM_026820890.1"/>
</dbReference>
<dbReference type="GeneID" id="113465928"/>
<evidence type="ECO:0000313" key="2">
    <source>
        <dbReference type="Proteomes" id="UP000079169"/>
    </source>
</evidence>
<feature type="region of interest" description="Disordered" evidence="1">
    <location>
        <begin position="1"/>
        <end position="35"/>
    </location>
</feature>
<reference evidence="3" key="1">
    <citation type="submission" date="2025-08" db="UniProtKB">
        <authorList>
            <consortium name="RefSeq"/>
        </authorList>
    </citation>
    <scope>IDENTIFICATION</scope>
</reference>
<evidence type="ECO:0000313" key="3">
    <source>
        <dbReference type="RefSeq" id="XP_026676691.1"/>
    </source>
</evidence>
<dbReference type="AlphaFoldDB" id="A0A3Q0IK93"/>
<keyword evidence="2" id="KW-1185">Reference proteome</keyword>
<dbReference type="KEGG" id="dci:113465928"/>
<feature type="compositionally biased region" description="Polar residues" evidence="1">
    <location>
        <begin position="222"/>
        <end position="242"/>
    </location>
</feature>
<dbReference type="PaxDb" id="121845-A0A3Q0IK93"/>
<evidence type="ECO:0000256" key="1">
    <source>
        <dbReference type="SAM" id="MobiDB-lite"/>
    </source>
</evidence>
<feature type="compositionally biased region" description="Polar residues" evidence="1">
    <location>
        <begin position="96"/>
        <end position="115"/>
    </location>
</feature>
<feature type="region of interest" description="Disordered" evidence="1">
    <location>
        <begin position="90"/>
        <end position="115"/>
    </location>
</feature>
<protein>
    <submittedName>
        <fullName evidence="3">GATA zinc finger domain-containing protein 15-like</fullName>
    </submittedName>
</protein>
<dbReference type="Proteomes" id="UP000079169">
    <property type="component" value="Unplaced"/>
</dbReference>